<keyword evidence="2" id="KW-1185">Reference proteome</keyword>
<dbReference type="EMBL" id="RSDW01000001">
    <property type="protein sequence ID" value="RSL15391.1"/>
    <property type="molecule type" value="Genomic_DNA"/>
</dbReference>
<proteinExistence type="predicted"/>
<evidence type="ECO:0000313" key="1">
    <source>
        <dbReference type="EMBL" id="RSL15391.1"/>
    </source>
</evidence>
<comment type="caution">
    <text evidence="1">The sequence shown here is derived from an EMBL/GenBank/DDBJ whole genome shotgun (WGS) entry which is preliminary data.</text>
</comment>
<organism evidence="1 2">
    <name type="scientific">Edaphobacter aggregans</name>
    <dbReference type="NCBI Taxonomy" id="570835"/>
    <lineage>
        <taxon>Bacteria</taxon>
        <taxon>Pseudomonadati</taxon>
        <taxon>Acidobacteriota</taxon>
        <taxon>Terriglobia</taxon>
        <taxon>Terriglobales</taxon>
        <taxon>Acidobacteriaceae</taxon>
        <taxon>Edaphobacter</taxon>
    </lineage>
</organism>
<dbReference type="Proteomes" id="UP000269669">
    <property type="component" value="Unassembled WGS sequence"/>
</dbReference>
<gene>
    <name evidence="1" type="ORF">EDE15_0877</name>
</gene>
<protein>
    <submittedName>
        <fullName evidence="1">Uncharacterized protein</fullName>
    </submittedName>
</protein>
<dbReference type="AlphaFoldDB" id="A0A428MEQ4"/>
<sequence length="40" mass="4524">MRLDCIADDHNLVVSDLDTKFSFYFVPALPKLTLKGVDLL</sequence>
<accession>A0A428MEQ4</accession>
<name>A0A428MEQ4_9BACT</name>
<evidence type="ECO:0000313" key="2">
    <source>
        <dbReference type="Proteomes" id="UP000269669"/>
    </source>
</evidence>
<reference evidence="1 2" key="1">
    <citation type="submission" date="2018-12" db="EMBL/GenBank/DDBJ databases">
        <title>Sequencing of bacterial isolates from soil warming experiment in Harvard Forest, Massachusetts, USA.</title>
        <authorList>
            <person name="Deangelis K."/>
        </authorList>
    </citation>
    <scope>NUCLEOTIDE SEQUENCE [LARGE SCALE GENOMIC DNA]</scope>
    <source>
        <strain evidence="1 2">EB153</strain>
    </source>
</reference>